<dbReference type="Ensembl" id="ENSTNIT00000017647.1">
    <property type="protein sequence ID" value="ENSTNIP00000017427.1"/>
    <property type="gene ID" value="ENSTNIG00000014410.1"/>
</dbReference>
<keyword evidence="3" id="KW-0863">Zinc-finger</keyword>
<evidence type="ECO:0000256" key="5">
    <source>
        <dbReference type="ARBA" id="ARBA00023329"/>
    </source>
</evidence>
<sequence>MGLPVTIKVNFRGNVKRFLAQDLDKLEWESVEAWIKASFGINHFQVKYFDEDNEEICINSQDEYEEAIKSAEKQGNQLHMNVYKMKGQACGGPLKTEVKELKGDLRPAPPYPSRVKTVDKGTQVTPEREAVAVKDARGGKPEDEPPPMWFRSYMEKFKDEVVKEVVERMCSDFSGQCCTHKSPEGNGEASGAAGGVLGPLPGPSASNGSLGYTPNCSSCHKLTSDGAYKCSVCPSCILCETCRHSHDPSHSLVRTKTPLSIPEHGMSGEEAGLCSADRFARRGDRTVRKAERQRLKAERRQLRAEVKEIKKKLRLEKRGLQWSGPSTSGSGPAPLYRLRQSLRSKPGPFSTMLCTLETRGPGVWHGSLVPTMAALFLDENLPDGTRLEPGTKFIKYWKMRNSGTVSWTSETKLTFMWGNLGRACEDRREVPVPLLLPGQVGVVSVAFVAPGLEGTYTSHWRLAHCGCQFGPRVWCSIVVEPRAPEQTTGKSATLLRPQQVNSNKKEEAGSLVKEKVSILDLSVDLNQDDLCFPSVELLTAQDLLSFELLDINIVQELEKVPTNTPVDVTPCMSPLPHNPAWSSPLRDQADVPGAPSLFGLKLGQQKEPQEPALLPEEEREEEMSGAQFLCETVMRSLTLEEAPDHRPPRRAQPRCSRQGDERPPPLPEPAGFHGDALTPSMFVSHLPVAPTAAAQEGNQEKPESSAPREEEEGSPGEVSSQASSVSSCDDYIILPDCFDTSRPLGESAHHRGGERLDPSGGAESSWPPPGPQTLDPVTLAPEAPPPSPLPPPPALYSPRPRSGNPAAEPQLPPVLRVQACEICCCGFCPVSSGLSPSAGSASSAFETYTPRPGHALQPRCNRGARARRRPPLPALTPPVRVVSRGQGGITEGLVKGALSVAASAYKALFTGPNCSVQRGIDPGARQDPSMMAMLLEMGFRDQRLNQQLLKKHSYSLLHTVNELVQMAEDSWGQRRP</sequence>
<feature type="coiled-coil region" evidence="6">
    <location>
        <begin position="285"/>
        <end position="319"/>
    </location>
</feature>
<dbReference type="GeneTree" id="ENSGT00390000016335"/>
<protein>
    <submittedName>
        <fullName evidence="9">NBR1 autophagy cargo receptor a</fullName>
    </submittedName>
</protein>
<feature type="region of interest" description="Disordered" evidence="7">
    <location>
        <begin position="692"/>
        <end position="725"/>
    </location>
</feature>
<dbReference type="PANTHER" id="PTHR20930:SF4">
    <property type="entry name" value="NEXT TO BRCA1 GENE 1 PROTEIN ISOFORM X1"/>
    <property type="match status" value="1"/>
</dbReference>
<dbReference type="InterPro" id="IPR056893">
    <property type="entry name" value="UBA_Nbr1_C"/>
</dbReference>
<dbReference type="GO" id="GO:0000407">
    <property type="term" value="C:phagophore assembly site"/>
    <property type="evidence" value="ECO:0007669"/>
    <property type="project" value="TreeGrafter"/>
</dbReference>
<feature type="domain" description="PB1" evidence="8">
    <location>
        <begin position="4"/>
        <end position="85"/>
    </location>
</feature>
<dbReference type="Pfam" id="PF00564">
    <property type="entry name" value="PB1"/>
    <property type="match status" value="1"/>
</dbReference>
<evidence type="ECO:0000259" key="8">
    <source>
        <dbReference type="PROSITE" id="PS51745"/>
    </source>
</evidence>
<organism evidence="9 10">
    <name type="scientific">Tetraodon nigroviridis</name>
    <name type="common">Spotted green pufferfish</name>
    <name type="synonym">Chelonodon nigroviridis</name>
    <dbReference type="NCBI Taxonomy" id="99883"/>
    <lineage>
        <taxon>Eukaryota</taxon>
        <taxon>Metazoa</taxon>
        <taxon>Chordata</taxon>
        <taxon>Craniata</taxon>
        <taxon>Vertebrata</taxon>
        <taxon>Euteleostomi</taxon>
        <taxon>Actinopterygii</taxon>
        <taxon>Neopterygii</taxon>
        <taxon>Teleostei</taxon>
        <taxon>Neoteleostei</taxon>
        <taxon>Acanthomorphata</taxon>
        <taxon>Eupercaria</taxon>
        <taxon>Tetraodontiformes</taxon>
        <taxon>Tetradontoidea</taxon>
        <taxon>Tetraodontidae</taxon>
        <taxon>Tetraodon</taxon>
    </lineage>
</organism>
<keyword evidence="6" id="KW-0175">Coiled coil</keyword>
<feature type="region of interest" description="Disordered" evidence="7">
    <location>
        <begin position="744"/>
        <end position="809"/>
    </location>
</feature>
<evidence type="ECO:0000256" key="7">
    <source>
        <dbReference type="SAM" id="MobiDB-lite"/>
    </source>
</evidence>
<reference evidence="9" key="2">
    <citation type="submission" date="2025-08" db="UniProtKB">
        <authorList>
            <consortium name="Ensembl"/>
        </authorList>
    </citation>
    <scope>IDENTIFICATION</scope>
</reference>
<feature type="compositionally biased region" description="Pro residues" evidence="7">
    <location>
        <begin position="782"/>
        <end position="795"/>
    </location>
</feature>
<reference evidence="10" key="1">
    <citation type="journal article" date="2004" name="Nature">
        <title>Genome duplication in the teleost fish Tetraodon nigroviridis reveals the early vertebrate proto-karyotype.</title>
        <authorList>
            <person name="Jaillon O."/>
            <person name="Aury J.-M."/>
            <person name="Brunet F."/>
            <person name="Petit J.-L."/>
            <person name="Stange-Thomann N."/>
            <person name="Mauceli E."/>
            <person name="Bouneau L."/>
            <person name="Fischer C."/>
            <person name="Ozouf-Costaz C."/>
            <person name="Bernot A."/>
            <person name="Nicaud S."/>
            <person name="Jaffe D."/>
            <person name="Fisher S."/>
            <person name="Lutfalla G."/>
            <person name="Dossat C."/>
            <person name="Segurens B."/>
            <person name="Dasilva C."/>
            <person name="Salanoubat M."/>
            <person name="Levy M."/>
            <person name="Boudet N."/>
            <person name="Castellano S."/>
            <person name="Anthouard V."/>
            <person name="Jubin C."/>
            <person name="Castelli V."/>
            <person name="Katinka M."/>
            <person name="Vacherie B."/>
            <person name="Biemont C."/>
            <person name="Skalli Z."/>
            <person name="Cattolico L."/>
            <person name="Poulain J."/>
            <person name="De Berardinis V."/>
            <person name="Cruaud C."/>
            <person name="Duprat S."/>
            <person name="Brottier P."/>
            <person name="Coutanceau J.-P."/>
            <person name="Gouzy J."/>
            <person name="Parra G."/>
            <person name="Lardier G."/>
            <person name="Chapple C."/>
            <person name="McKernan K.J."/>
            <person name="McEwan P."/>
            <person name="Bosak S."/>
            <person name="Kellis M."/>
            <person name="Volff J.-N."/>
            <person name="Guigo R."/>
            <person name="Zody M.C."/>
            <person name="Mesirov J."/>
            <person name="Lindblad-Toh K."/>
            <person name="Birren B."/>
            <person name="Nusbaum C."/>
            <person name="Kahn D."/>
            <person name="Robinson-Rechavi M."/>
            <person name="Laudet V."/>
            <person name="Schachter V."/>
            <person name="Quetier F."/>
            <person name="Saurin W."/>
            <person name="Scarpelli C."/>
            <person name="Wincker P."/>
            <person name="Lander E.S."/>
            <person name="Weissenbach J."/>
            <person name="Roest Crollius H."/>
        </authorList>
    </citation>
    <scope>NUCLEOTIDE SEQUENCE [LARGE SCALE GENOMIC DNA]</scope>
</reference>
<dbReference type="InterPro" id="IPR000270">
    <property type="entry name" value="PB1_dom"/>
</dbReference>
<dbReference type="InterPro" id="IPR009060">
    <property type="entry name" value="UBA-like_sf"/>
</dbReference>
<dbReference type="InterPro" id="IPR032350">
    <property type="entry name" value="Nbr1_FW"/>
</dbReference>
<dbReference type="GO" id="GO:0031410">
    <property type="term" value="C:cytoplasmic vesicle"/>
    <property type="evidence" value="ECO:0007669"/>
    <property type="project" value="UniProtKB-KW"/>
</dbReference>
<dbReference type="GO" id="GO:0016236">
    <property type="term" value="P:macroautophagy"/>
    <property type="evidence" value="ECO:0007669"/>
    <property type="project" value="TreeGrafter"/>
</dbReference>
<dbReference type="GO" id="GO:0008270">
    <property type="term" value="F:zinc ion binding"/>
    <property type="evidence" value="ECO:0007669"/>
    <property type="project" value="UniProtKB-KW"/>
</dbReference>
<comment type="subcellular location">
    <subcellularLocation>
        <location evidence="1">Cytoplasmic vesicle</location>
        <location evidence="1">Autophagosome</location>
    </subcellularLocation>
</comment>
<evidence type="ECO:0000256" key="1">
    <source>
        <dbReference type="ARBA" id="ARBA00004419"/>
    </source>
</evidence>
<dbReference type="FunFam" id="2.60.40.10:FF:000199">
    <property type="entry name" value="next to BRCA1 gene 1 protein-like"/>
    <property type="match status" value="1"/>
</dbReference>
<evidence type="ECO:0000256" key="6">
    <source>
        <dbReference type="SAM" id="Coils"/>
    </source>
</evidence>
<keyword evidence="10" id="KW-1185">Reference proteome</keyword>
<feature type="region of interest" description="Disordered" evidence="7">
    <location>
        <begin position="839"/>
        <end position="878"/>
    </location>
</feature>
<dbReference type="Pfam" id="PF16158">
    <property type="entry name" value="N_BRCA1_IG"/>
    <property type="match status" value="1"/>
</dbReference>
<dbReference type="InterPro" id="IPR053793">
    <property type="entry name" value="PB1-like"/>
</dbReference>
<dbReference type="AlphaFoldDB" id="H3DA86"/>
<proteinExistence type="predicted"/>
<dbReference type="GO" id="GO:0005776">
    <property type="term" value="C:autophagosome"/>
    <property type="evidence" value="ECO:0007669"/>
    <property type="project" value="UniProtKB-SubCell"/>
</dbReference>
<dbReference type="PROSITE" id="PS51745">
    <property type="entry name" value="PB1"/>
    <property type="match status" value="1"/>
</dbReference>
<feature type="region of interest" description="Disordered" evidence="7">
    <location>
        <begin position="103"/>
        <end position="125"/>
    </location>
</feature>
<dbReference type="Pfam" id="PF24932">
    <property type="entry name" value="UBA_NBR1_C"/>
    <property type="match status" value="1"/>
</dbReference>
<feature type="region of interest" description="Disordered" evidence="7">
    <location>
        <begin position="639"/>
        <end position="678"/>
    </location>
</feature>
<dbReference type="SUPFAM" id="SSF54277">
    <property type="entry name" value="CAD &amp; PB1 domains"/>
    <property type="match status" value="1"/>
</dbReference>
<name>H3DA86_TETNG</name>
<feature type="compositionally biased region" description="Basic and acidic residues" evidence="7">
    <location>
        <begin position="698"/>
        <end position="708"/>
    </location>
</feature>
<dbReference type="Gene3D" id="2.60.40.10">
    <property type="entry name" value="Immunoglobulins"/>
    <property type="match status" value="1"/>
</dbReference>
<feature type="compositionally biased region" description="Basic and acidic residues" evidence="7">
    <location>
        <begin position="747"/>
        <end position="757"/>
    </location>
</feature>
<feature type="compositionally biased region" description="Low complexity" evidence="7">
    <location>
        <begin position="715"/>
        <end position="725"/>
    </location>
</feature>
<dbReference type="Gene3D" id="1.10.8.10">
    <property type="entry name" value="DNA helicase RuvA subunit, C-terminal domain"/>
    <property type="match status" value="1"/>
</dbReference>
<feature type="region of interest" description="Disordered" evidence="7">
    <location>
        <begin position="592"/>
        <end position="624"/>
    </location>
</feature>
<dbReference type="GO" id="GO:0043130">
    <property type="term" value="F:ubiquitin binding"/>
    <property type="evidence" value="ECO:0007669"/>
    <property type="project" value="TreeGrafter"/>
</dbReference>
<dbReference type="SMART" id="SM00666">
    <property type="entry name" value="PB1"/>
    <property type="match status" value="1"/>
</dbReference>
<dbReference type="Gene3D" id="3.10.20.90">
    <property type="entry name" value="Phosphatidylinositol 3-kinase Catalytic Subunit, Chain A, domain 1"/>
    <property type="match status" value="1"/>
</dbReference>
<dbReference type="PANTHER" id="PTHR20930">
    <property type="entry name" value="OVARIAN CARCINOMA ANTIGEN CA125-RELATED"/>
    <property type="match status" value="1"/>
</dbReference>
<accession>H3DA86</accession>
<evidence type="ECO:0000256" key="2">
    <source>
        <dbReference type="ARBA" id="ARBA00022723"/>
    </source>
</evidence>
<keyword evidence="5" id="KW-0968">Cytoplasmic vesicle</keyword>
<dbReference type="InterPro" id="IPR013783">
    <property type="entry name" value="Ig-like_fold"/>
</dbReference>
<dbReference type="HOGENOM" id="CLU_014175_0_0_1"/>
<evidence type="ECO:0000313" key="10">
    <source>
        <dbReference type="Proteomes" id="UP000007303"/>
    </source>
</evidence>
<dbReference type="SUPFAM" id="SSF46934">
    <property type="entry name" value="UBA-like"/>
    <property type="match status" value="1"/>
</dbReference>
<dbReference type="FunFam" id="1.10.8.10:FF:000033">
    <property type="entry name" value="Next to BRCA1 gene 1 protein"/>
    <property type="match status" value="1"/>
</dbReference>
<dbReference type="Proteomes" id="UP000007303">
    <property type="component" value="Unassembled WGS sequence"/>
</dbReference>
<reference evidence="9" key="3">
    <citation type="submission" date="2025-09" db="UniProtKB">
        <authorList>
            <consortium name="Ensembl"/>
        </authorList>
    </citation>
    <scope>IDENTIFICATION</scope>
</reference>
<dbReference type="SUPFAM" id="SSF57850">
    <property type="entry name" value="RING/U-box"/>
    <property type="match status" value="1"/>
</dbReference>
<evidence type="ECO:0000256" key="4">
    <source>
        <dbReference type="ARBA" id="ARBA00022833"/>
    </source>
</evidence>
<evidence type="ECO:0000313" key="9">
    <source>
        <dbReference type="Ensembl" id="ENSTNIP00000017427.1"/>
    </source>
</evidence>
<dbReference type="FunFam" id="3.10.20.90:FF:000072">
    <property type="entry name" value="Next to BRCA1 gene 1 protein"/>
    <property type="match status" value="1"/>
</dbReference>
<evidence type="ECO:0000256" key="3">
    <source>
        <dbReference type="ARBA" id="ARBA00022771"/>
    </source>
</evidence>
<dbReference type="CDD" id="cd14947">
    <property type="entry name" value="NBR1_like"/>
    <property type="match status" value="1"/>
</dbReference>
<keyword evidence="2" id="KW-0479">Metal-binding</keyword>
<dbReference type="CDD" id="cd14319">
    <property type="entry name" value="UBA_NBR1"/>
    <property type="match status" value="1"/>
</dbReference>
<keyword evidence="4" id="KW-0862">Zinc</keyword>